<dbReference type="AlphaFoldDB" id="A0A0D2DZV1"/>
<dbReference type="InterPro" id="IPR011990">
    <property type="entry name" value="TPR-like_helical_dom_sf"/>
</dbReference>
<name>A0A0D2DZV1_9EURO</name>
<dbReference type="PANTHER" id="PTHR47938">
    <property type="entry name" value="RESPIRATORY COMPLEX I CHAPERONE (CIA84), PUTATIVE (AFU_ORTHOLOGUE AFUA_2G06020)-RELATED"/>
    <property type="match status" value="1"/>
</dbReference>
<reference evidence="2 3" key="1">
    <citation type="submission" date="2015-01" db="EMBL/GenBank/DDBJ databases">
        <title>The Genome Sequence of Exophiala oligosperma CBS72588.</title>
        <authorList>
            <consortium name="The Broad Institute Genomics Platform"/>
            <person name="Cuomo C."/>
            <person name="de Hoog S."/>
            <person name="Gorbushina A."/>
            <person name="Stielow B."/>
            <person name="Teixiera M."/>
            <person name="Abouelleil A."/>
            <person name="Chapman S.B."/>
            <person name="Priest M."/>
            <person name="Young S.K."/>
            <person name="Wortman J."/>
            <person name="Nusbaum C."/>
            <person name="Birren B."/>
        </authorList>
    </citation>
    <scope>NUCLEOTIDE SEQUENCE [LARGE SCALE GENOMIC DNA]</scope>
    <source>
        <strain evidence="2 3">CBS 72588</strain>
    </source>
</reference>
<dbReference type="OrthoDB" id="185373at2759"/>
<dbReference type="EMBL" id="KN847332">
    <property type="protein sequence ID" value="KIW48065.1"/>
    <property type="molecule type" value="Genomic_DNA"/>
</dbReference>
<evidence type="ECO:0008006" key="4">
    <source>
        <dbReference type="Google" id="ProtNLM"/>
    </source>
</evidence>
<dbReference type="PANTHER" id="PTHR47938:SF35">
    <property type="entry name" value="PENTATRICOPEPTIDE REPEAT-CONTAINING PROTEIN 4, MITOCHONDRIAL-RELATED"/>
    <property type="match status" value="1"/>
</dbReference>
<evidence type="ECO:0000256" key="1">
    <source>
        <dbReference type="SAM" id="MobiDB-lite"/>
    </source>
</evidence>
<dbReference type="Proteomes" id="UP000053342">
    <property type="component" value="Unassembled WGS sequence"/>
</dbReference>
<evidence type="ECO:0000313" key="2">
    <source>
        <dbReference type="EMBL" id="KIW48065.1"/>
    </source>
</evidence>
<dbReference type="HOGENOM" id="CLU_014148_0_1_1"/>
<protein>
    <recommendedName>
        <fullName evidence="4">Pentatricopeptide repeat domain-containing protein</fullName>
    </recommendedName>
</protein>
<dbReference type="RefSeq" id="XP_016268281.1">
    <property type="nucleotide sequence ID" value="XM_016401228.1"/>
</dbReference>
<dbReference type="STRING" id="215243.A0A0D2DZV1"/>
<sequence length="884" mass="100369">MRGICQLSKRWHQQFCLSPSFVGHQTCLQSLQSIRPYRQSTRSRPSRFQHADDHAQHGPSRARQASRPLPSMPSSHVKVNEFEQQGDDPSTRAAEPDYMDMEGHQVREELEELDRELAILREGPFGPNSEFMRSFPPDEREVLLNALEEEGVMPPKTEDLISDEELEELARDEEGTRRPTKAKNSLKVTLSIPTTHKIYVKRFNKALQEAEKPNADEKSYFALWKWYLRCQQHVSNFAIIISQDVWHFLWKTQSTKYYRPRHLQMLAKDMMGADVQLDDKELVQYIDALQAVGDLTTAAEAWEEHKTSLGNKEDLAATFWMTGVRIYADLGKPQKAQSIAFECYNYTTLVDPEVLVLVISAWARSQNGFAPTKTWWCYLELRRILERNEEDDQKILNILGRISGTLLEAGRTELALAVFKDMYIFKHKKADDSWSFFKDMVETLQDTQLPGEDLINKVGLASFCFLPRSYQNKFFFGSWLKWLIGADRIDEAAIVVELMYERGVRPDAGHLNGLIAGYLRNGSPTARQTAESTAWSMIQARIDMVRKRDVAQGDYKASTTAREEEPIPVQRQVPAFLRRGAPPATIETFSILLQYYTRRSELAKAGELTDVMIGSADITPNSFIMNHWLYASLRSGDAHEVWAKYLALTETIEPDLETFAALWDTAKASYAAAATGDKGFPGARRVFAEMQGWFASAGDPKRNAARNDFSHELYEQIIRCFCLTSDVEGVLCAMYGLRESFGALPHEEAMRLILISVARSFGADFAAAAGHHSHPRDRGLRALRKSQYQGALHTLTNIFVTILDRKLVDADMDPEELGDAESPQAQALRLDALGTFLCMVIERRMRTMGMDGSSLLEDVTQVAEEMEASVPEEVLIQHDWPGDF</sequence>
<gene>
    <name evidence="2" type="ORF">PV06_00692</name>
</gene>
<proteinExistence type="predicted"/>
<dbReference type="Gene3D" id="1.25.40.10">
    <property type="entry name" value="Tetratricopeptide repeat domain"/>
    <property type="match status" value="2"/>
</dbReference>
<feature type="region of interest" description="Disordered" evidence="1">
    <location>
        <begin position="38"/>
        <end position="75"/>
    </location>
</feature>
<dbReference type="VEuPathDB" id="FungiDB:PV06_00692"/>
<evidence type="ECO:0000313" key="3">
    <source>
        <dbReference type="Proteomes" id="UP000053342"/>
    </source>
</evidence>
<dbReference type="GO" id="GO:0003729">
    <property type="term" value="F:mRNA binding"/>
    <property type="evidence" value="ECO:0007669"/>
    <property type="project" value="TreeGrafter"/>
</dbReference>
<accession>A0A0D2DZV1</accession>
<organism evidence="2 3">
    <name type="scientific">Exophiala oligosperma</name>
    <dbReference type="NCBI Taxonomy" id="215243"/>
    <lineage>
        <taxon>Eukaryota</taxon>
        <taxon>Fungi</taxon>
        <taxon>Dikarya</taxon>
        <taxon>Ascomycota</taxon>
        <taxon>Pezizomycotina</taxon>
        <taxon>Eurotiomycetes</taxon>
        <taxon>Chaetothyriomycetidae</taxon>
        <taxon>Chaetothyriales</taxon>
        <taxon>Herpotrichiellaceae</taxon>
        <taxon>Exophiala</taxon>
    </lineage>
</organism>
<keyword evidence="3" id="KW-1185">Reference proteome</keyword>
<dbReference type="GeneID" id="27352766"/>